<protein>
    <submittedName>
        <fullName evidence="1">Uncharacterized protein</fullName>
    </submittedName>
</protein>
<evidence type="ECO:0000313" key="1">
    <source>
        <dbReference type="EMBL" id="AGW47744.1"/>
    </source>
</evidence>
<reference evidence="1" key="1">
    <citation type="journal article" date="2014" name="Funct. Integr. Genomics">
        <title>The barley Frost resistance-H2 locus.</title>
        <authorList>
            <person name="Pasquariello M."/>
            <person name="Barabaschi D."/>
            <person name="Himmelbach A."/>
            <person name="Steuernagel B."/>
            <person name="Ariyadasa R."/>
            <person name="Stein N."/>
            <person name="Gandolfi F."/>
            <person name="Tenedini E."/>
            <person name="Bernardis I."/>
            <person name="Tagliafico E."/>
            <person name="Pecchioni N."/>
            <person name="Francia E."/>
        </authorList>
    </citation>
    <scope>NUCLEOTIDE SEQUENCE</scope>
</reference>
<accession>A0A023INK8</accession>
<dbReference type="EMBL" id="KF686739">
    <property type="protein sequence ID" value="AGW47744.1"/>
    <property type="molecule type" value="Genomic_DNA"/>
</dbReference>
<dbReference type="AlphaFoldDB" id="A0A023INK8"/>
<name>A0A023INK8_HORVV</name>
<organism evidence="1">
    <name type="scientific">Hordeum vulgare subsp. vulgare</name>
    <name type="common">Domesticated barley</name>
    <dbReference type="NCBI Taxonomy" id="112509"/>
    <lineage>
        <taxon>Eukaryota</taxon>
        <taxon>Viridiplantae</taxon>
        <taxon>Streptophyta</taxon>
        <taxon>Embryophyta</taxon>
        <taxon>Tracheophyta</taxon>
        <taxon>Spermatophyta</taxon>
        <taxon>Magnoliopsida</taxon>
        <taxon>Liliopsida</taxon>
        <taxon>Poales</taxon>
        <taxon>Poaceae</taxon>
        <taxon>BOP clade</taxon>
        <taxon>Pooideae</taxon>
        <taxon>Triticodae</taxon>
        <taxon>Triticeae</taxon>
        <taxon>Hordeinae</taxon>
        <taxon>Hordeum</taxon>
    </lineage>
</organism>
<proteinExistence type="predicted"/>
<sequence length="136" mass="15853">MSASPVTSKNGGGVYIYGRAGEWQGPCLPRRRRMGDDPICVPDERRNWRGRRAWGRNRWRRPMARGRRRCCGGIFHHSCASVDSAKRDEVGRDGGGHEEVSFKWGEIKLLKIRRNLMGFLWNIHIYWDEKLLEKSQ</sequence>